<dbReference type="AlphaFoldDB" id="A0A369KW69"/>
<name>A0A369KW69_9BACT</name>
<dbReference type="GO" id="GO:0003700">
    <property type="term" value="F:DNA-binding transcription factor activity"/>
    <property type="evidence" value="ECO:0007669"/>
    <property type="project" value="InterPro"/>
</dbReference>
<evidence type="ECO:0000259" key="4">
    <source>
        <dbReference type="PROSITE" id="PS50949"/>
    </source>
</evidence>
<dbReference type="Gene3D" id="1.10.10.10">
    <property type="entry name" value="Winged helix-like DNA-binding domain superfamily/Winged helix DNA-binding domain"/>
    <property type="match status" value="1"/>
</dbReference>
<gene>
    <name evidence="5" type="ORF">DCC88_02510</name>
</gene>
<evidence type="ECO:0000313" key="6">
    <source>
        <dbReference type="Proteomes" id="UP000253934"/>
    </source>
</evidence>
<reference evidence="5" key="1">
    <citation type="submission" date="2018-04" db="EMBL/GenBank/DDBJ databases">
        <title>Draft genome sequence of the Candidatus Spirobacillus cienkowskii, a pathogen of freshwater Daphnia species, reconstructed from hemolymph metagenomic reads.</title>
        <authorList>
            <person name="Bresciani L."/>
            <person name="Lemos L.N."/>
            <person name="Wale N."/>
            <person name="Lin J.Y."/>
            <person name="Fernandes G.R."/>
            <person name="Duffy M.A."/>
            <person name="Rodrigues J.M."/>
        </authorList>
    </citation>
    <scope>NUCLEOTIDE SEQUENCE [LARGE SCALE GENOMIC DNA]</scope>
    <source>
        <strain evidence="5">Binning01</strain>
    </source>
</reference>
<keyword evidence="3" id="KW-0804">Transcription</keyword>
<keyword evidence="1" id="KW-0805">Transcription regulation</keyword>
<keyword evidence="2" id="KW-0238">DNA-binding</keyword>
<keyword evidence="6" id="KW-1185">Reference proteome</keyword>
<dbReference type="PROSITE" id="PS50949">
    <property type="entry name" value="HTH_GNTR"/>
    <property type="match status" value="1"/>
</dbReference>
<dbReference type="PANTHER" id="PTHR38445">
    <property type="entry name" value="HTH-TYPE TRANSCRIPTIONAL REPRESSOR YTRA"/>
    <property type="match status" value="1"/>
</dbReference>
<accession>A0A369KW69</accession>
<evidence type="ECO:0000256" key="3">
    <source>
        <dbReference type="ARBA" id="ARBA00023163"/>
    </source>
</evidence>
<evidence type="ECO:0000256" key="2">
    <source>
        <dbReference type="ARBA" id="ARBA00023125"/>
    </source>
</evidence>
<dbReference type="PANTHER" id="PTHR38445:SF9">
    <property type="entry name" value="HTH-TYPE TRANSCRIPTIONAL REPRESSOR YTRA"/>
    <property type="match status" value="1"/>
</dbReference>
<comment type="caution">
    <text evidence="5">The sequence shown here is derived from an EMBL/GenBank/DDBJ whole genome shotgun (WGS) entry which is preliminary data.</text>
</comment>
<dbReference type="Proteomes" id="UP000253934">
    <property type="component" value="Unassembled WGS sequence"/>
</dbReference>
<feature type="domain" description="HTH gntR-type" evidence="4">
    <location>
        <begin position="11"/>
        <end position="79"/>
    </location>
</feature>
<evidence type="ECO:0000313" key="5">
    <source>
        <dbReference type="EMBL" id="RDB36945.1"/>
    </source>
</evidence>
<dbReference type="EMBL" id="QOVW01000016">
    <property type="protein sequence ID" value="RDB36945.1"/>
    <property type="molecule type" value="Genomic_DNA"/>
</dbReference>
<dbReference type="CDD" id="cd07377">
    <property type="entry name" value="WHTH_GntR"/>
    <property type="match status" value="1"/>
</dbReference>
<dbReference type="InterPro" id="IPR000524">
    <property type="entry name" value="Tscrpt_reg_HTH_GntR"/>
</dbReference>
<dbReference type="GO" id="GO:0003677">
    <property type="term" value="F:DNA binding"/>
    <property type="evidence" value="ECO:0007669"/>
    <property type="project" value="UniProtKB-KW"/>
</dbReference>
<dbReference type="InterPro" id="IPR036388">
    <property type="entry name" value="WH-like_DNA-bd_sf"/>
</dbReference>
<proteinExistence type="predicted"/>
<dbReference type="RefSeq" id="WP_338636705.1">
    <property type="nucleotide sequence ID" value="NZ_CP146516.1"/>
</dbReference>
<organism evidence="5 6">
    <name type="scientific">Spirobacillus cienkowskii</name>
    <dbReference type="NCBI Taxonomy" id="495820"/>
    <lineage>
        <taxon>Bacteria</taxon>
        <taxon>Pseudomonadati</taxon>
        <taxon>Bdellovibrionota</taxon>
        <taxon>Oligoflexia</taxon>
        <taxon>Silvanigrellales</taxon>
        <taxon>Spirobacillus</taxon>
    </lineage>
</organism>
<dbReference type="SUPFAM" id="SSF46785">
    <property type="entry name" value="Winged helix' DNA-binding domain"/>
    <property type="match status" value="1"/>
</dbReference>
<dbReference type="Pfam" id="PF00392">
    <property type="entry name" value="GntR"/>
    <property type="match status" value="1"/>
</dbReference>
<dbReference type="SMART" id="SM00345">
    <property type="entry name" value="HTH_GNTR"/>
    <property type="match status" value="1"/>
</dbReference>
<sequence>MRLQVNPHSSTPLYAQIVDQMRNLILSGSIAAGSPLPSVREISEMIEVNSLTIQKALKILEGDKFIVIRRGVGAFVSESIIALTQLQKEDLVKSDLKQTVSHANELGITKERFHGLVDECWSV</sequence>
<evidence type="ECO:0000256" key="1">
    <source>
        <dbReference type="ARBA" id="ARBA00023015"/>
    </source>
</evidence>
<dbReference type="InterPro" id="IPR036390">
    <property type="entry name" value="WH_DNA-bd_sf"/>
</dbReference>
<protein>
    <submittedName>
        <fullName evidence="5">GntR family transcriptional regulator</fullName>
    </submittedName>
</protein>